<evidence type="ECO:0000256" key="7">
    <source>
        <dbReference type="ARBA" id="ARBA00023136"/>
    </source>
</evidence>
<evidence type="ECO:0000313" key="12">
    <source>
        <dbReference type="EMBL" id="MBD1387186.1"/>
    </source>
</evidence>
<feature type="transmembrane region" description="Helical" evidence="10">
    <location>
        <begin position="227"/>
        <end position="247"/>
    </location>
</feature>
<evidence type="ECO:0000256" key="3">
    <source>
        <dbReference type="ARBA" id="ARBA00022692"/>
    </source>
</evidence>
<evidence type="ECO:0000313" key="13">
    <source>
        <dbReference type="Proteomes" id="UP000618754"/>
    </source>
</evidence>
<dbReference type="InterPro" id="IPR012336">
    <property type="entry name" value="Thioredoxin-like_fold"/>
</dbReference>
<dbReference type="PROSITE" id="PS00194">
    <property type="entry name" value="THIOREDOXIN_1"/>
    <property type="match status" value="1"/>
</dbReference>
<dbReference type="Pfam" id="PF13462">
    <property type="entry name" value="Thioredoxin_4"/>
    <property type="match status" value="1"/>
</dbReference>
<evidence type="ECO:0000256" key="6">
    <source>
        <dbReference type="ARBA" id="ARBA00023002"/>
    </source>
</evidence>
<feature type="transmembrane region" description="Helical" evidence="10">
    <location>
        <begin position="253"/>
        <end position="271"/>
    </location>
</feature>
<reference evidence="12 13" key="1">
    <citation type="submission" date="2020-09" db="EMBL/GenBank/DDBJ databases">
        <title>Novel species of Mucilaginibacter isolated from a glacier on the Tibetan Plateau.</title>
        <authorList>
            <person name="Liu Q."/>
            <person name="Xin Y.-H."/>
        </authorList>
    </citation>
    <scope>NUCLEOTIDE SEQUENCE [LARGE SCALE GENOMIC DNA]</scope>
    <source>
        <strain evidence="12 13">CGMCC 1.13878</strain>
    </source>
</reference>
<keyword evidence="9" id="KW-0676">Redox-active center</keyword>
<dbReference type="RefSeq" id="WP_191177025.1">
    <property type="nucleotide sequence ID" value="NZ_JACWMW010000004.1"/>
</dbReference>
<dbReference type="Gene3D" id="3.40.30.10">
    <property type="entry name" value="Glutaredoxin"/>
    <property type="match status" value="1"/>
</dbReference>
<dbReference type="Proteomes" id="UP000618754">
    <property type="component" value="Unassembled WGS sequence"/>
</dbReference>
<keyword evidence="4" id="KW-0874">Quinone</keyword>
<keyword evidence="7 10" id="KW-0472">Membrane</keyword>
<feature type="transmembrane region" description="Helical" evidence="10">
    <location>
        <begin position="317"/>
        <end position="334"/>
    </location>
</feature>
<dbReference type="Gene3D" id="1.20.1440.130">
    <property type="entry name" value="VKOR domain"/>
    <property type="match status" value="1"/>
</dbReference>
<evidence type="ECO:0000256" key="4">
    <source>
        <dbReference type="ARBA" id="ARBA00022719"/>
    </source>
</evidence>
<keyword evidence="8" id="KW-1015">Disulfide bond</keyword>
<dbReference type="CDD" id="cd12921">
    <property type="entry name" value="VKOR_4"/>
    <property type="match status" value="1"/>
</dbReference>
<name>A0ABR7X9C7_9SPHI</name>
<dbReference type="InterPro" id="IPR012932">
    <property type="entry name" value="VKOR"/>
</dbReference>
<dbReference type="EMBL" id="JACWMW010000004">
    <property type="protein sequence ID" value="MBD1387186.1"/>
    <property type="molecule type" value="Genomic_DNA"/>
</dbReference>
<feature type="transmembrane region" description="Helical" evidence="10">
    <location>
        <begin position="143"/>
        <end position="167"/>
    </location>
</feature>
<dbReference type="PROSITE" id="PS50990">
    <property type="entry name" value="PEPTIDASE_C39"/>
    <property type="match status" value="1"/>
</dbReference>
<evidence type="ECO:0000256" key="2">
    <source>
        <dbReference type="ARBA" id="ARBA00006214"/>
    </source>
</evidence>
<dbReference type="Gene3D" id="3.90.70.10">
    <property type="entry name" value="Cysteine proteinases"/>
    <property type="match status" value="1"/>
</dbReference>
<dbReference type="InterPro" id="IPR017937">
    <property type="entry name" value="Thioredoxin_CS"/>
</dbReference>
<dbReference type="SUPFAM" id="SSF52833">
    <property type="entry name" value="Thioredoxin-like"/>
    <property type="match status" value="1"/>
</dbReference>
<proteinExistence type="inferred from homology"/>
<dbReference type="InterPro" id="IPR036249">
    <property type="entry name" value="Thioredoxin-like_sf"/>
</dbReference>
<feature type="domain" description="Peptidase C39" evidence="11">
    <location>
        <begin position="9"/>
        <end position="124"/>
    </location>
</feature>
<evidence type="ECO:0000256" key="5">
    <source>
        <dbReference type="ARBA" id="ARBA00022989"/>
    </source>
</evidence>
<keyword evidence="13" id="KW-1185">Reference proteome</keyword>
<comment type="caution">
    <text evidence="12">The sequence shown here is derived from an EMBL/GenBank/DDBJ whole genome shotgun (WGS) entry which is preliminary data.</text>
</comment>
<evidence type="ECO:0000256" key="1">
    <source>
        <dbReference type="ARBA" id="ARBA00004141"/>
    </source>
</evidence>
<evidence type="ECO:0000256" key="10">
    <source>
        <dbReference type="SAM" id="Phobius"/>
    </source>
</evidence>
<dbReference type="Pfam" id="PF07884">
    <property type="entry name" value="VKOR"/>
    <property type="match status" value="1"/>
</dbReference>
<dbReference type="InterPro" id="IPR038354">
    <property type="entry name" value="VKOR_sf"/>
</dbReference>
<comment type="similarity">
    <text evidence="2">Belongs to the VKOR family.</text>
</comment>
<keyword evidence="5 10" id="KW-1133">Transmembrane helix</keyword>
<evidence type="ECO:0000259" key="11">
    <source>
        <dbReference type="PROSITE" id="PS50990"/>
    </source>
</evidence>
<sequence length="529" mass="58972">MSIFYKRPNADAVLIELVKIIDPSVTAEQITDELNIHPDYPNLLALNDVLTNFGIESGAYRITKDELPEVPVPFIAHTNKSGSEFLLITAISAKQVTATDQSRKNYTLSFDDFANSFTGVVLAVEMPETASVKKSSGFNTTGLRYTLALGLLAFALLASIITFSPIFSSWQTMLAALFKTGGVTVSVLLLIQSIDRNNPLVQTLCGGGGKTNCNAILASKAANVFDGLSWSEVGFFYFTGTWLALLFAGTNTAMLQALAILNIISLPYTVYSIYHQARVAKQWCVLCCTVQALLWLEFIPMVGFLNAPFQLLNLTELAGLLICLTLPVGLWLLLKPLLLKSQQLNTLKGQLRDFKYNTDLFNTALKEQPKYAVPAEDWSIVLGNVEAGNIITMVSNPYCPPCAKTHHVLDEWLNRNPDIQVRLVFTANNTDADLKTPVTRHLMALNELADKSKVKQALNDWYDQKHKDYDAWAKAHPVTLDETKYYKLDRQQEWCNLAEVRATPTLLINGHRLPDVYRIQDIKYLLVQQ</sequence>
<dbReference type="InterPro" id="IPR005074">
    <property type="entry name" value="Peptidase_C39"/>
</dbReference>
<feature type="transmembrane region" description="Helical" evidence="10">
    <location>
        <begin position="173"/>
        <end position="191"/>
    </location>
</feature>
<dbReference type="CDD" id="cd02972">
    <property type="entry name" value="DsbA_family"/>
    <property type="match status" value="1"/>
</dbReference>
<accession>A0ABR7X9C7</accession>
<evidence type="ECO:0000256" key="9">
    <source>
        <dbReference type="ARBA" id="ARBA00023284"/>
    </source>
</evidence>
<protein>
    <submittedName>
        <fullName evidence="12">Thioredoxin domain-containing protein</fullName>
    </submittedName>
</protein>
<gene>
    <name evidence="12" type="ORF">IDJ75_18000</name>
</gene>
<organism evidence="12 13">
    <name type="scientific">Mucilaginibacter rigui</name>
    <dbReference type="NCBI Taxonomy" id="534635"/>
    <lineage>
        <taxon>Bacteria</taxon>
        <taxon>Pseudomonadati</taxon>
        <taxon>Bacteroidota</taxon>
        <taxon>Sphingobacteriia</taxon>
        <taxon>Sphingobacteriales</taxon>
        <taxon>Sphingobacteriaceae</taxon>
        <taxon>Mucilaginibacter</taxon>
    </lineage>
</organism>
<keyword evidence="6" id="KW-0560">Oxidoreductase</keyword>
<comment type="subcellular location">
    <subcellularLocation>
        <location evidence="1">Membrane</location>
        <topology evidence="1">Multi-pass membrane protein</topology>
    </subcellularLocation>
</comment>
<feature type="transmembrane region" description="Helical" evidence="10">
    <location>
        <begin position="283"/>
        <end position="305"/>
    </location>
</feature>
<dbReference type="Pfam" id="PF03412">
    <property type="entry name" value="Peptidase_C39"/>
    <property type="match status" value="1"/>
</dbReference>
<evidence type="ECO:0000256" key="8">
    <source>
        <dbReference type="ARBA" id="ARBA00023157"/>
    </source>
</evidence>
<keyword evidence="3 10" id="KW-0812">Transmembrane</keyword>